<feature type="domain" description="Glycosyltransferase 2-like" evidence="1">
    <location>
        <begin position="6"/>
        <end position="138"/>
    </location>
</feature>
<sequence length="302" mass="35661">MKPVVSICCITYNHQKYIRKALEGFLLQKTNFPIEVIIHDDASNDGTDEIIKEYSERYPELFITILQTENQWSQGIRPSPTYVWPRARGKYIALCEGDDYWTDPNKLQRQVDFLEENPEFSFCCHRYKIDPIVKDSTKEVYPLSFNPVNKQFKGVIINKDTYHENWIMQTLTTVIRTDALQVAIKHHSKYKYFRDTHLFYFLLKQGNGICLDFIGGVYNQNGGGIYSGIDLLQRQKIDLLIFEELYFNTHDIRFLNNYSYLTYQLIIKGNFSFVAKSLIFNFSLRDTLNIFKARMLKIKHTF</sequence>
<reference evidence="2 3" key="1">
    <citation type="submission" date="2016-10" db="EMBL/GenBank/DDBJ databases">
        <authorList>
            <person name="de Groot N.N."/>
        </authorList>
    </citation>
    <scope>NUCLEOTIDE SEQUENCE [LARGE SCALE GENOMIC DNA]</scope>
    <source>
        <strain evidence="2 3">CGMCC 1.9156</strain>
    </source>
</reference>
<dbReference type="InterPro" id="IPR001173">
    <property type="entry name" value="Glyco_trans_2-like"/>
</dbReference>
<dbReference type="Proteomes" id="UP000198964">
    <property type="component" value="Unassembled WGS sequence"/>
</dbReference>
<dbReference type="PANTHER" id="PTHR22916:SF3">
    <property type="entry name" value="UDP-GLCNAC:BETAGAL BETA-1,3-N-ACETYLGLUCOSAMINYLTRANSFERASE-LIKE PROTEIN 1"/>
    <property type="match status" value="1"/>
</dbReference>
<proteinExistence type="predicted"/>
<organism evidence="2 3">
    <name type="scientific">Sunxiuqinia elliptica</name>
    <dbReference type="NCBI Taxonomy" id="655355"/>
    <lineage>
        <taxon>Bacteria</taxon>
        <taxon>Pseudomonadati</taxon>
        <taxon>Bacteroidota</taxon>
        <taxon>Bacteroidia</taxon>
        <taxon>Marinilabiliales</taxon>
        <taxon>Prolixibacteraceae</taxon>
        <taxon>Sunxiuqinia</taxon>
    </lineage>
</organism>
<keyword evidence="2" id="KW-0808">Transferase</keyword>
<evidence type="ECO:0000313" key="3">
    <source>
        <dbReference type="Proteomes" id="UP000198964"/>
    </source>
</evidence>
<name>A0A1I2IXX4_9BACT</name>
<dbReference type="InterPro" id="IPR029044">
    <property type="entry name" value="Nucleotide-diphossugar_trans"/>
</dbReference>
<evidence type="ECO:0000259" key="1">
    <source>
        <dbReference type="Pfam" id="PF00535"/>
    </source>
</evidence>
<protein>
    <submittedName>
        <fullName evidence="2">Glycosyltransferase involved in cell wall bisynthesis</fullName>
    </submittedName>
</protein>
<dbReference type="EMBL" id="FONW01000007">
    <property type="protein sequence ID" value="SFF46453.1"/>
    <property type="molecule type" value="Genomic_DNA"/>
</dbReference>
<dbReference type="Pfam" id="PF00535">
    <property type="entry name" value="Glycos_transf_2"/>
    <property type="match status" value="1"/>
</dbReference>
<dbReference type="Gene3D" id="3.90.550.10">
    <property type="entry name" value="Spore Coat Polysaccharide Biosynthesis Protein SpsA, Chain A"/>
    <property type="match status" value="1"/>
</dbReference>
<keyword evidence="3" id="KW-1185">Reference proteome</keyword>
<dbReference type="PANTHER" id="PTHR22916">
    <property type="entry name" value="GLYCOSYLTRANSFERASE"/>
    <property type="match status" value="1"/>
</dbReference>
<evidence type="ECO:0000313" key="2">
    <source>
        <dbReference type="EMBL" id="SFF46453.1"/>
    </source>
</evidence>
<accession>A0A1I2IXX4</accession>
<dbReference type="SUPFAM" id="SSF53448">
    <property type="entry name" value="Nucleotide-diphospho-sugar transferases"/>
    <property type="match status" value="1"/>
</dbReference>
<dbReference type="GO" id="GO:0016758">
    <property type="term" value="F:hexosyltransferase activity"/>
    <property type="evidence" value="ECO:0007669"/>
    <property type="project" value="UniProtKB-ARBA"/>
</dbReference>
<dbReference type="STRING" id="655355.SAMN05216283_10711"/>
<dbReference type="AlphaFoldDB" id="A0A1I2IXX4"/>
<gene>
    <name evidence="2" type="ORF">SAMN05216283_10711</name>
</gene>
<dbReference type="RefSeq" id="WP_093920350.1">
    <property type="nucleotide sequence ID" value="NZ_FONW01000007.1"/>
</dbReference>